<feature type="transmembrane region" description="Helical" evidence="9">
    <location>
        <begin position="343"/>
        <end position="362"/>
    </location>
</feature>
<accession>A0AAE9B1U2</accession>
<evidence type="ECO:0000256" key="2">
    <source>
        <dbReference type="ARBA" id="ARBA00022527"/>
    </source>
</evidence>
<dbReference type="EC" id="2.7.11.1" evidence="1"/>
<dbReference type="PROSITE" id="PS00107">
    <property type="entry name" value="PROTEIN_KINASE_ATP"/>
    <property type="match status" value="1"/>
</dbReference>
<dbReference type="SMART" id="SM00220">
    <property type="entry name" value="S_TKc"/>
    <property type="match status" value="1"/>
</dbReference>
<dbReference type="GO" id="GO:0004674">
    <property type="term" value="F:protein serine/threonine kinase activity"/>
    <property type="evidence" value="ECO:0007669"/>
    <property type="project" value="UniProtKB-KW"/>
</dbReference>
<evidence type="ECO:0000256" key="5">
    <source>
        <dbReference type="ARBA" id="ARBA00022777"/>
    </source>
</evidence>
<keyword evidence="2 11" id="KW-0723">Serine/threonine-protein kinase</keyword>
<dbReference type="InterPro" id="IPR011009">
    <property type="entry name" value="Kinase-like_dom_sf"/>
</dbReference>
<feature type="domain" description="Protein kinase" evidence="10">
    <location>
        <begin position="11"/>
        <end position="308"/>
    </location>
</feature>
<evidence type="ECO:0000256" key="6">
    <source>
        <dbReference type="ARBA" id="ARBA00022840"/>
    </source>
</evidence>
<feature type="compositionally biased region" description="Low complexity" evidence="8">
    <location>
        <begin position="377"/>
        <end position="395"/>
    </location>
</feature>
<dbReference type="Pfam" id="PF00069">
    <property type="entry name" value="Pkinase"/>
    <property type="match status" value="1"/>
</dbReference>
<organism evidence="11 12">
    <name type="scientific">Streptomyces ipomoeae</name>
    <dbReference type="NCBI Taxonomy" id="103232"/>
    <lineage>
        <taxon>Bacteria</taxon>
        <taxon>Bacillati</taxon>
        <taxon>Actinomycetota</taxon>
        <taxon>Actinomycetes</taxon>
        <taxon>Kitasatosporales</taxon>
        <taxon>Streptomycetaceae</taxon>
        <taxon>Streptomyces</taxon>
    </lineage>
</organism>
<keyword evidence="6 7" id="KW-0067">ATP-binding</keyword>
<dbReference type="Proteomes" id="UP000318720">
    <property type="component" value="Unassembled WGS sequence"/>
</dbReference>
<feature type="region of interest" description="Disordered" evidence="8">
    <location>
        <begin position="82"/>
        <end position="106"/>
    </location>
</feature>
<evidence type="ECO:0000259" key="10">
    <source>
        <dbReference type="PROSITE" id="PS50011"/>
    </source>
</evidence>
<feature type="binding site" evidence="7">
    <location>
        <position position="40"/>
    </location>
    <ligand>
        <name>ATP</name>
        <dbReference type="ChEBI" id="CHEBI:30616"/>
    </ligand>
</feature>
<feature type="compositionally biased region" description="Basic and acidic residues" evidence="8">
    <location>
        <begin position="367"/>
        <end position="376"/>
    </location>
</feature>
<evidence type="ECO:0000313" key="11">
    <source>
        <dbReference type="EMBL" id="TQE37928.1"/>
    </source>
</evidence>
<feature type="region of interest" description="Disordered" evidence="8">
    <location>
        <begin position="305"/>
        <end position="338"/>
    </location>
</feature>
<evidence type="ECO:0000313" key="12">
    <source>
        <dbReference type="Proteomes" id="UP000318720"/>
    </source>
</evidence>
<evidence type="ECO:0000256" key="9">
    <source>
        <dbReference type="SAM" id="Phobius"/>
    </source>
</evidence>
<dbReference type="PANTHER" id="PTHR43289">
    <property type="entry name" value="MITOGEN-ACTIVATED PROTEIN KINASE KINASE KINASE 20-RELATED"/>
    <property type="match status" value="1"/>
</dbReference>
<keyword evidence="5 11" id="KW-0418">Kinase</keyword>
<dbReference type="PROSITE" id="PS50011">
    <property type="entry name" value="PROTEIN_KINASE_DOM"/>
    <property type="match status" value="1"/>
</dbReference>
<dbReference type="AlphaFoldDB" id="A0AAE9B1U2"/>
<name>A0AAE9B1U2_9ACTN</name>
<dbReference type="CDD" id="cd14014">
    <property type="entry name" value="STKc_PknB_like"/>
    <property type="match status" value="1"/>
</dbReference>
<keyword evidence="9" id="KW-0812">Transmembrane</keyword>
<dbReference type="PANTHER" id="PTHR43289:SF6">
    <property type="entry name" value="SERINE_THREONINE-PROTEIN KINASE NEKL-3"/>
    <property type="match status" value="1"/>
</dbReference>
<feature type="compositionally biased region" description="Basic and acidic residues" evidence="8">
    <location>
        <begin position="91"/>
        <end position="100"/>
    </location>
</feature>
<keyword evidence="9" id="KW-0472">Membrane</keyword>
<dbReference type="EMBL" id="SPAZ01000054">
    <property type="protein sequence ID" value="TQE37928.1"/>
    <property type="molecule type" value="Genomic_DNA"/>
</dbReference>
<keyword evidence="4 7" id="KW-0547">Nucleotide-binding</keyword>
<evidence type="ECO:0000256" key="1">
    <source>
        <dbReference type="ARBA" id="ARBA00012513"/>
    </source>
</evidence>
<feature type="region of interest" description="Disordered" evidence="8">
    <location>
        <begin position="226"/>
        <end position="251"/>
    </location>
</feature>
<dbReference type="Gene3D" id="1.10.510.10">
    <property type="entry name" value="Transferase(Phosphotransferase) domain 1"/>
    <property type="match status" value="1"/>
</dbReference>
<dbReference type="SUPFAM" id="SSF56112">
    <property type="entry name" value="Protein kinase-like (PK-like)"/>
    <property type="match status" value="1"/>
</dbReference>
<gene>
    <name evidence="11" type="ORF">Sipo8835_06355</name>
</gene>
<dbReference type="Gene3D" id="3.30.200.20">
    <property type="entry name" value="Phosphorylase Kinase, domain 1"/>
    <property type="match status" value="1"/>
</dbReference>
<evidence type="ECO:0000256" key="3">
    <source>
        <dbReference type="ARBA" id="ARBA00022679"/>
    </source>
</evidence>
<dbReference type="RefSeq" id="WP_141581086.1">
    <property type="nucleotide sequence ID" value="NZ_SPAZ01000054.1"/>
</dbReference>
<evidence type="ECO:0000256" key="8">
    <source>
        <dbReference type="SAM" id="MobiDB-lite"/>
    </source>
</evidence>
<evidence type="ECO:0000256" key="4">
    <source>
        <dbReference type="ARBA" id="ARBA00022741"/>
    </source>
</evidence>
<sequence length="686" mass="72175">MRSGQEFAGRFVLKEVIGAGRGGDVWLAHDTVVGQDVALKPERITGDRETAVQRLLGEPRAMAKFRDHPHVVTLFDVVTVPQAPTGPQVPREGDEHRDGDGQESEPETYWFITEYVRGGDLDGQPPMSPVEAARIGAQIADALVALHEAGIVHCDIKPANIGLTRRGTAKLLDFGAAYRVGGTETITANGPFSFTPDYAAPELARGNVPRPASDVFCLGTTLHALVTGSPPRGGGPEDDDDGRGDGGDREDTERLRYWKAEQGVVELDADAVGPLYPVLTAMLRRGPGQRPDAAEVKRLLEAVAEPTAEPASLGSAEPPQPPVSADTDGPGGPSDKRPRRRRALLAAALGLSAVLALGLVLIPNGSDDGRRTDDSGRSSLQDSSSNSTDATDSPSGASQSLIGDPRTADVCALADATALGRFGKVEVDVDYGNFDQCDVLVHSDGKTRIDVSFQLRPGSAPETSTPTSTIGRIDITESAESDECTLLLTPDGPAEGIVGVRVNMGEGSVAGGSATLCAVADTAARSAAELLNEGPVPRRSQAYPEASLAWANACELLDAKTLSVVPGLKVDEPEVGVANWGCEWSGSVDELEAAVDFFRDQPKSGTEGTPLRLSGYDGLAVPDDDGEACRVYVQYREYSGENAETFAEMLRLRVGGQRPTDELCETATSLARSAAARLRAQPPSAS</sequence>
<reference evidence="11 12" key="1">
    <citation type="submission" date="2019-03" db="EMBL/GenBank/DDBJ databases">
        <title>Comparative genomic analyses of the sweetpotato soil rot pathogen, Streptomyces ipomoeae.</title>
        <authorList>
            <person name="Ruschel Soares N."/>
            <person name="Badger J.H."/>
            <person name="Huguet-Tapia J.C."/>
            <person name="Clark C.A."/>
            <person name="Pettis G.S."/>
        </authorList>
    </citation>
    <scope>NUCLEOTIDE SEQUENCE [LARGE SCALE GENOMIC DNA]</scope>
    <source>
        <strain evidence="11 12">88-35</strain>
    </source>
</reference>
<keyword evidence="9" id="KW-1133">Transmembrane helix</keyword>
<dbReference type="InterPro" id="IPR017441">
    <property type="entry name" value="Protein_kinase_ATP_BS"/>
</dbReference>
<proteinExistence type="predicted"/>
<feature type="region of interest" description="Disordered" evidence="8">
    <location>
        <begin position="365"/>
        <end position="403"/>
    </location>
</feature>
<protein>
    <recommendedName>
        <fullName evidence="1">non-specific serine/threonine protein kinase</fullName>
        <ecNumber evidence="1">2.7.11.1</ecNumber>
    </recommendedName>
</protein>
<evidence type="ECO:0000256" key="7">
    <source>
        <dbReference type="PROSITE-ProRule" id="PRU10141"/>
    </source>
</evidence>
<comment type="caution">
    <text evidence="11">The sequence shown here is derived from an EMBL/GenBank/DDBJ whole genome shotgun (WGS) entry which is preliminary data.</text>
</comment>
<dbReference type="GO" id="GO:0005524">
    <property type="term" value="F:ATP binding"/>
    <property type="evidence" value="ECO:0007669"/>
    <property type="project" value="UniProtKB-UniRule"/>
</dbReference>
<dbReference type="InterPro" id="IPR000719">
    <property type="entry name" value="Prot_kinase_dom"/>
</dbReference>
<keyword evidence="3" id="KW-0808">Transferase</keyword>